<keyword evidence="9 14" id="KW-0418">Kinase</keyword>
<evidence type="ECO:0000256" key="8">
    <source>
        <dbReference type="ARBA" id="ARBA00022741"/>
    </source>
</evidence>
<evidence type="ECO:0000256" key="13">
    <source>
        <dbReference type="ARBA" id="ARBA00047872"/>
    </source>
</evidence>
<dbReference type="GO" id="GO:0004072">
    <property type="term" value="F:aspartate kinase activity"/>
    <property type="evidence" value="ECO:0007669"/>
    <property type="project" value="UniProtKB-EC"/>
</dbReference>
<evidence type="ECO:0000256" key="2">
    <source>
        <dbReference type="ARBA" id="ARBA00004766"/>
    </source>
</evidence>
<gene>
    <name evidence="17" type="primary">dapG</name>
    <name evidence="17" type="ORF">ACFPTR_04410</name>
</gene>
<evidence type="ECO:0000256" key="9">
    <source>
        <dbReference type="ARBA" id="ARBA00022777"/>
    </source>
</evidence>
<dbReference type="Pfam" id="PF13840">
    <property type="entry name" value="ACT_7"/>
    <property type="match status" value="1"/>
</dbReference>
<dbReference type="InterPro" id="IPR001048">
    <property type="entry name" value="Asp/Glu/Uridylate_kinase"/>
</dbReference>
<dbReference type="PROSITE" id="PS00324">
    <property type="entry name" value="ASPARTOKINASE"/>
    <property type="match status" value="1"/>
</dbReference>
<protein>
    <recommendedName>
        <fullName evidence="14">Aspartokinase</fullName>
        <ecNumber evidence="14">2.7.2.4</ecNumber>
    </recommendedName>
</protein>
<dbReference type="EC" id="2.7.2.4" evidence="14"/>
<comment type="catalytic activity">
    <reaction evidence="13 14">
        <text>L-aspartate + ATP = 4-phospho-L-aspartate + ADP</text>
        <dbReference type="Rhea" id="RHEA:23776"/>
        <dbReference type="ChEBI" id="CHEBI:29991"/>
        <dbReference type="ChEBI" id="CHEBI:30616"/>
        <dbReference type="ChEBI" id="CHEBI:57535"/>
        <dbReference type="ChEBI" id="CHEBI:456216"/>
        <dbReference type="EC" id="2.7.2.4"/>
    </reaction>
</comment>
<comment type="function">
    <text evidence="1">Catalyzes the phosphorylation of the beta-carboxyl group of aspartic acid with ATP to yield 4-phospho-L-aspartate, which is involved in the branched biosynthetic pathway leading to the biosynthesis of amino acids threonine, isoleucine and methionine.</text>
</comment>
<dbReference type="NCBIfam" id="TIGR00657">
    <property type="entry name" value="asp_kinases"/>
    <property type="match status" value="1"/>
</dbReference>
<evidence type="ECO:0000259" key="16">
    <source>
        <dbReference type="PROSITE" id="PS51671"/>
    </source>
</evidence>
<comment type="similarity">
    <text evidence="5 14">Belongs to the aspartokinase family.</text>
</comment>
<comment type="pathway">
    <text evidence="2 15">Amino-acid biosynthesis; L-lysine biosynthesis via DAP pathway; (S)-tetrahydrodipicolinate from L-aspartate: step 1/4.</text>
</comment>
<dbReference type="NCBIfam" id="TIGR00656">
    <property type="entry name" value="asp_kin_monofn"/>
    <property type="match status" value="1"/>
</dbReference>
<dbReference type="NCBIfam" id="NF006068">
    <property type="entry name" value="PRK08210.1"/>
    <property type="match status" value="1"/>
</dbReference>
<comment type="pathway">
    <text evidence="3 15">Amino-acid biosynthesis; L-methionine biosynthesis via de novo pathway; L-homoserine from L-aspartate: step 1/3.</text>
</comment>
<dbReference type="PANTHER" id="PTHR21499">
    <property type="entry name" value="ASPARTATE KINASE"/>
    <property type="match status" value="1"/>
</dbReference>
<evidence type="ECO:0000256" key="5">
    <source>
        <dbReference type="ARBA" id="ARBA00010122"/>
    </source>
</evidence>
<keyword evidence="10" id="KW-0067">ATP-binding</keyword>
<dbReference type="PANTHER" id="PTHR21499:SF3">
    <property type="entry name" value="ASPARTOKINASE"/>
    <property type="match status" value="1"/>
</dbReference>
<proteinExistence type="inferred from homology"/>
<dbReference type="InterPro" id="IPR005260">
    <property type="entry name" value="Asp_kin_monofn"/>
</dbReference>
<keyword evidence="12" id="KW-0457">Lysine biosynthesis</keyword>
<dbReference type="InterPro" id="IPR027795">
    <property type="entry name" value="CASTOR_ACT_dom"/>
</dbReference>
<dbReference type="InterPro" id="IPR002912">
    <property type="entry name" value="ACT_dom"/>
</dbReference>
<reference evidence="18" key="1">
    <citation type="journal article" date="2019" name="Int. J. Syst. Evol. Microbiol.">
        <title>The Global Catalogue of Microorganisms (GCM) 10K type strain sequencing project: providing services to taxonomists for standard genome sequencing and annotation.</title>
        <authorList>
            <consortium name="The Broad Institute Genomics Platform"/>
            <consortium name="The Broad Institute Genome Sequencing Center for Infectious Disease"/>
            <person name="Wu L."/>
            <person name="Ma J."/>
        </authorList>
    </citation>
    <scope>NUCLEOTIDE SEQUENCE [LARGE SCALE GENOMIC DNA]</scope>
    <source>
        <strain evidence="18">CGMCC 1.15790</strain>
    </source>
</reference>
<keyword evidence="11" id="KW-0220">Diaminopimelate biosynthesis</keyword>
<organism evidence="17 18">
    <name type="scientific">Aliibacillus thermotolerans</name>
    <dbReference type="NCBI Taxonomy" id="1834418"/>
    <lineage>
        <taxon>Bacteria</taxon>
        <taxon>Bacillati</taxon>
        <taxon>Bacillota</taxon>
        <taxon>Bacilli</taxon>
        <taxon>Bacillales</taxon>
        <taxon>Bacillaceae</taxon>
        <taxon>Aliibacillus</taxon>
    </lineage>
</organism>
<evidence type="ECO:0000256" key="7">
    <source>
        <dbReference type="ARBA" id="ARBA00022679"/>
    </source>
</evidence>
<dbReference type="Gene3D" id="3.40.1160.10">
    <property type="entry name" value="Acetylglutamate kinase-like"/>
    <property type="match status" value="1"/>
</dbReference>
<keyword evidence="8" id="KW-0547">Nucleotide-binding</keyword>
<feature type="domain" description="ACT" evidence="16">
    <location>
        <begin position="338"/>
        <end position="414"/>
    </location>
</feature>
<keyword evidence="6 15" id="KW-0028">Amino-acid biosynthesis</keyword>
<evidence type="ECO:0000256" key="11">
    <source>
        <dbReference type="ARBA" id="ARBA00022915"/>
    </source>
</evidence>
<comment type="pathway">
    <text evidence="4 15">Amino-acid biosynthesis; L-threonine biosynthesis; L-threonine from L-aspartate: step 1/5.</text>
</comment>
<dbReference type="Gene3D" id="3.30.2130.10">
    <property type="entry name" value="VC0802-like"/>
    <property type="match status" value="1"/>
</dbReference>
<evidence type="ECO:0000313" key="17">
    <source>
        <dbReference type="EMBL" id="MFC5628137.1"/>
    </source>
</evidence>
<comment type="caution">
    <text evidence="17">The sequence shown here is derived from an EMBL/GenBank/DDBJ whole genome shotgun (WGS) entry which is preliminary data.</text>
</comment>
<dbReference type="PIRSF" id="PIRSF000726">
    <property type="entry name" value="Asp_kin"/>
    <property type="match status" value="1"/>
</dbReference>
<evidence type="ECO:0000256" key="14">
    <source>
        <dbReference type="RuleBase" id="RU003448"/>
    </source>
</evidence>
<dbReference type="PROSITE" id="PS51671">
    <property type="entry name" value="ACT"/>
    <property type="match status" value="1"/>
</dbReference>
<keyword evidence="18" id="KW-1185">Reference proteome</keyword>
<dbReference type="RefSeq" id="WP_270897951.1">
    <property type="nucleotide sequence ID" value="NZ_JBHSPF010000018.1"/>
</dbReference>
<evidence type="ECO:0000256" key="4">
    <source>
        <dbReference type="ARBA" id="ARBA00005139"/>
    </source>
</evidence>
<dbReference type="InterPro" id="IPR018042">
    <property type="entry name" value="Aspartate_kinase_CS"/>
</dbReference>
<name>A0ABW0U3T0_9BACI</name>
<evidence type="ECO:0000256" key="15">
    <source>
        <dbReference type="RuleBase" id="RU004249"/>
    </source>
</evidence>
<dbReference type="SUPFAM" id="SSF55021">
    <property type="entry name" value="ACT-like"/>
    <property type="match status" value="2"/>
</dbReference>
<dbReference type="InterPro" id="IPR001341">
    <property type="entry name" value="Asp_kinase"/>
</dbReference>
<evidence type="ECO:0000256" key="10">
    <source>
        <dbReference type="ARBA" id="ARBA00022840"/>
    </source>
</evidence>
<evidence type="ECO:0000256" key="3">
    <source>
        <dbReference type="ARBA" id="ARBA00004986"/>
    </source>
</evidence>
<keyword evidence="7 14" id="KW-0808">Transferase</keyword>
<evidence type="ECO:0000256" key="6">
    <source>
        <dbReference type="ARBA" id="ARBA00022605"/>
    </source>
</evidence>
<dbReference type="InterPro" id="IPR036393">
    <property type="entry name" value="AceGlu_kinase-like_sf"/>
</dbReference>
<evidence type="ECO:0000256" key="1">
    <source>
        <dbReference type="ARBA" id="ARBA00003121"/>
    </source>
</evidence>
<dbReference type="Pfam" id="PF00696">
    <property type="entry name" value="AA_kinase"/>
    <property type="match status" value="1"/>
</dbReference>
<accession>A0ABW0U3T0</accession>
<dbReference type="SUPFAM" id="SSF53633">
    <property type="entry name" value="Carbamate kinase-like"/>
    <property type="match status" value="1"/>
</dbReference>
<evidence type="ECO:0000313" key="18">
    <source>
        <dbReference type="Proteomes" id="UP001596143"/>
    </source>
</evidence>
<evidence type="ECO:0000256" key="12">
    <source>
        <dbReference type="ARBA" id="ARBA00023154"/>
    </source>
</evidence>
<dbReference type="EMBL" id="JBHSPF010000018">
    <property type="protein sequence ID" value="MFC5628137.1"/>
    <property type="molecule type" value="Genomic_DNA"/>
</dbReference>
<dbReference type="Proteomes" id="UP001596143">
    <property type="component" value="Unassembled WGS sequence"/>
</dbReference>
<dbReference type="InterPro" id="IPR045865">
    <property type="entry name" value="ACT-like_dom_sf"/>
</dbReference>
<sequence>MNIVVQKFGGTSVQTDETRKVAASHVKRAVFQGKKVVVVVSAMGRKGDPYATDTLLGLIRSTAMKEMPRERDMLLSCGEIISAVVFTDLLCSVGLKAMALTGFQAGITTDDTFGEARIVDVDTTKIMDLFSSDYEVIVVAGFQGKSRNDEITTLGRGGSDTSATALASSLHAEYVDIYTDVEGVMTADPRIVSNAVTIRTVTYEEICNFAYQGAKVIHPRAVEIAMQNKIPIYVRSLYKGEIGTTITDQKGVKERLITGVAHLSHVTQITVKGEASVHLQKEVFDTIAKADISVDFINIQPKLIRFTVSDEQKDRAITLLRHKGYEPEAISGCAKVSAVGAGMTGVPGVAAKIATALANEGIEILQSADSHTTIWVLIKGEDMEKAVLRIHEAFDLANATFPDGRQAKERGESH</sequence>